<feature type="transmembrane region" description="Helical" evidence="6">
    <location>
        <begin position="173"/>
        <end position="195"/>
    </location>
</feature>
<evidence type="ECO:0000256" key="1">
    <source>
        <dbReference type="ARBA" id="ARBA00004141"/>
    </source>
</evidence>
<comment type="similarity">
    <text evidence="2">Belongs to the TMEM86 family.</text>
</comment>
<feature type="transmembrane region" description="Helical" evidence="6">
    <location>
        <begin position="94"/>
        <end position="113"/>
    </location>
</feature>
<evidence type="ECO:0000313" key="7">
    <source>
        <dbReference type="EMBL" id="THV32147.1"/>
    </source>
</evidence>
<feature type="transmembrane region" description="Helical" evidence="6">
    <location>
        <begin position="201"/>
        <end position="220"/>
    </location>
</feature>
<keyword evidence="5 6" id="KW-0472">Membrane</keyword>
<dbReference type="Pfam" id="PF07947">
    <property type="entry name" value="YhhN"/>
    <property type="match status" value="1"/>
</dbReference>
<proteinExistence type="inferred from homology"/>
<reference evidence="7 8" key="1">
    <citation type="journal article" date="2018" name="Int. J. Syst. Evol. Microbiol.">
        <title>Glycomyces paridis sp. nov., isolated from the medicinal plant Paris polyphylla.</title>
        <authorList>
            <person name="Fang X.M."/>
            <person name="Bai J.L."/>
            <person name="Su J."/>
            <person name="Zhao L.L."/>
            <person name="Liu H.Y."/>
            <person name="Ma B.P."/>
            <person name="Zhang Y.Q."/>
            <person name="Yu L.Y."/>
        </authorList>
    </citation>
    <scope>NUCLEOTIDE SEQUENCE [LARGE SCALE GENOMIC DNA]</scope>
    <source>
        <strain evidence="7 8">CPCC 204357</strain>
    </source>
</reference>
<dbReference type="AlphaFoldDB" id="A0A4S8PMZ5"/>
<evidence type="ECO:0000256" key="6">
    <source>
        <dbReference type="SAM" id="Phobius"/>
    </source>
</evidence>
<accession>A0A4S8PMZ5</accession>
<dbReference type="InterPro" id="IPR012506">
    <property type="entry name" value="TMEM86B-like"/>
</dbReference>
<sequence length="236" mass="24788">MSPPLLLIRSLLVRVPPRAWLWAFLVAILTELTAISAGFDALRWVSKPALTILLLGYLIVSVSPGRRPARWMGLGLLLACAADIALLVEGEPAFLTGMGLFGAMQIVYIGVFVRLGALAPLRRRWLVPGAYLAFWLGANVVLWPRLEALAVPIAVYSLLLVSMGAVSSGLGRISGLGGLLFVVSDLILGMGVAGFDLPLEGQAVMATYAAAQLLLVIGCVRAVNASGSPSTAAAEQ</sequence>
<dbReference type="Proteomes" id="UP000305792">
    <property type="component" value="Unassembled WGS sequence"/>
</dbReference>
<evidence type="ECO:0000256" key="3">
    <source>
        <dbReference type="ARBA" id="ARBA00022692"/>
    </source>
</evidence>
<keyword evidence="4 6" id="KW-1133">Transmembrane helix</keyword>
<feature type="transmembrane region" description="Helical" evidence="6">
    <location>
        <begin position="45"/>
        <end position="62"/>
    </location>
</feature>
<comment type="caution">
    <text evidence="7">The sequence shown here is derived from an EMBL/GenBank/DDBJ whole genome shotgun (WGS) entry which is preliminary data.</text>
</comment>
<evidence type="ECO:0000256" key="4">
    <source>
        <dbReference type="ARBA" id="ARBA00022989"/>
    </source>
</evidence>
<comment type="subcellular location">
    <subcellularLocation>
        <location evidence="1">Membrane</location>
        <topology evidence="1">Multi-pass membrane protein</topology>
    </subcellularLocation>
</comment>
<protein>
    <submittedName>
        <fullName evidence="7">Lysoplasmalogenase</fullName>
    </submittedName>
</protein>
<dbReference type="EMBL" id="STGX01000001">
    <property type="protein sequence ID" value="THV32147.1"/>
    <property type="molecule type" value="Genomic_DNA"/>
</dbReference>
<evidence type="ECO:0000256" key="5">
    <source>
        <dbReference type="ARBA" id="ARBA00023136"/>
    </source>
</evidence>
<dbReference type="PANTHER" id="PTHR31885">
    <property type="entry name" value="GH04784P"/>
    <property type="match status" value="1"/>
</dbReference>
<keyword evidence="3 6" id="KW-0812">Transmembrane</keyword>
<evidence type="ECO:0000313" key="8">
    <source>
        <dbReference type="Proteomes" id="UP000305792"/>
    </source>
</evidence>
<feature type="transmembrane region" description="Helical" evidence="6">
    <location>
        <begin position="125"/>
        <end position="143"/>
    </location>
</feature>
<dbReference type="OrthoDB" id="4227931at2"/>
<organism evidence="7 8">
    <name type="scientific">Glycomyces paridis</name>
    <dbReference type="NCBI Taxonomy" id="2126555"/>
    <lineage>
        <taxon>Bacteria</taxon>
        <taxon>Bacillati</taxon>
        <taxon>Actinomycetota</taxon>
        <taxon>Actinomycetes</taxon>
        <taxon>Glycomycetales</taxon>
        <taxon>Glycomycetaceae</taxon>
        <taxon>Glycomyces</taxon>
    </lineage>
</organism>
<gene>
    <name evidence="7" type="ORF">E9998_01490</name>
</gene>
<dbReference type="RefSeq" id="WP_136527921.1">
    <property type="nucleotide sequence ID" value="NZ_STGX01000001.1"/>
</dbReference>
<feature type="transmembrane region" description="Helical" evidence="6">
    <location>
        <begin position="149"/>
        <end position="166"/>
    </location>
</feature>
<dbReference type="GO" id="GO:0016787">
    <property type="term" value="F:hydrolase activity"/>
    <property type="evidence" value="ECO:0007669"/>
    <property type="project" value="TreeGrafter"/>
</dbReference>
<dbReference type="PANTHER" id="PTHR31885:SF6">
    <property type="entry name" value="GH04784P"/>
    <property type="match status" value="1"/>
</dbReference>
<dbReference type="GO" id="GO:0016020">
    <property type="term" value="C:membrane"/>
    <property type="evidence" value="ECO:0007669"/>
    <property type="project" value="UniProtKB-SubCell"/>
</dbReference>
<evidence type="ECO:0000256" key="2">
    <source>
        <dbReference type="ARBA" id="ARBA00007375"/>
    </source>
</evidence>
<keyword evidence="8" id="KW-1185">Reference proteome</keyword>
<name>A0A4S8PMZ5_9ACTN</name>
<feature type="transmembrane region" description="Helical" evidence="6">
    <location>
        <begin position="20"/>
        <end position="39"/>
    </location>
</feature>